<dbReference type="InterPro" id="IPR035625">
    <property type="entry name" value="Tfc3-like_eWH"/>
</dbReference>
<evidence type="ECO:0000256" key="3">
    <source>
        <dbReference type="ARBA" id="ARBA00023125"/>
    </source>
</evidence>
<evidence type="ECO:0000259" key="9">
    <source>
        <dbReference type="Pfam" id="PF21552"/>
    </source>
</evidence>
<comment type="subcellular location">
    <subcellularLocation>
        <location evidence="1">Nucleus</location>
    </subcellularLocation>
</comment>
<keyword evidence="11" id="KW-1185">Reference proteome</keyword>
<feature type="domain" description="B-block binding subunit of TFIIIC" evidence="7">
    <location>
        <begin position="123"/>
        <end position="192"/>
    </location>
</feature>
<feature type="domain" description="Transcription factor tau 138 kDa subunit extended winged helix" evidence="9">
    <location>
        <begin position="523"/>
        <end position="584"/>
    </location>
</feature>
<dbReference type="InterPro" id="IPR046488">
    <property type="entry name" value="Sfc3/Tfc3_C"/>
</dbReference>
<evidence type="ECO:0000256" key="5">
    <source>
        <dbReference type="ARBA" id="ARBA00023242"/>
    </source>
</evidence>
<evidence type="ECO:0000259" key="8">
    <source>
        <dbReference type="Pfam" id="PF20222"/>
    </source>
</evidence>
<dbReference type="eggNOG" id="ENOG502QVPM">
    <property type="taxonomic scope" value="Eukaryota"/>
</dbReference>
<dbReference type="InterPro" id="IPR049543">
    <property type="entry name" value="WHD_TFC3"/>
</dbReference>
<feature type="region of interest" description="Disordered" evidence="6">
    <location>
        <begin position="658"/>
        <end position="698"/>
    </location>
</feature>
<gene>
    <name evidence="10" type="ORF">CANTEDRAFT_125301</name>
</gene>
<keyword evidence="3" id="KW-0238">DNA-binding</keyword>
<dbReference type="PANTHER" id="PTHR15180:SF1">
    <property type="entry name" value="GENERAL TRANSCRIPTION FACTOR 3C POLYPEPTIDE 1"/>
    <property type="match status" value="1"/>
</dbReference>
<dbReference type="Pfam" id="PF04182">
    <property type="entry name" value="B-block_TFIIIC"/>
    <property type="match status" value="1"/>
</dbReference>
<dbReference type="AlphaFoldDB" id="G3B9P2"/>
<feature type="region of interest" description="Disordered" evidence="6">
    <location>
        <begin position="720"/>
        <end position="740"/>
    </location>
</feature>
<dbReference type="GO" id="GO:0005634">
    <property type="term" value="C:nucleus"/>
    <property type="evidence" value="ECO:0007669"/>
    <property type="project" value="UniProtKB-SubCell"/>
</dbReference>
<dbReference type="EMBL" id="GL996527">
    <property type="protein sequence ID" value="EGV61937.1"/>
    <property type="molecule type" value="Genomic_DNA"/>
</dbReference>
<feature type="compositionally biased region" description="Polar residues" evidence="6">
    <location>
        <begin position="488"/>
        <end position="497"/>
    </location>
</feature>
<dbReference type="InterPro" id="IPR044210">
    <property type="entry name" value="Tfc3-like"/>
</dbReference>
<name>G3B9P2_CANTC</name>
<feature type="compositionally biased region" description="Low complexity" evidence="6">
    <location>
        <begin position="510"/>
        <end position="519"/>
    </location>
</feature>
<dbReference type="PANTHER" id="PTHR15180">
    <property type="entry name" value="GENERAL TRANSCRIPTION FACTOR 3C POLYPEPTIDE 1"/>
    <property type="match status" value="1"/>
</dbReference>
<reference evidence="10 11" key="1">
    <citation type="journal article" date="2011" name="Proc. Natl. Acad. Sci. U.S.A.">
        <title>Comparative genomics of xylose-fermenting fungi for enhanced biofuel production.</title>
        <authorList>
            <person name="Wohlbach D.J."/>
            <person name="Kuo A."/>
            <person name="Sato T.K."/>
            <person name="Potts K.M."/>
            <person name="Salamov A.A."/>
            <person name="LaButti K.M."/>
            <person name="Sun H."/>
            <person name="Clum A."/>
            <person name="Pangilinan J.L."/>
            <person name="Lindquist E.A."/>
            <person name="Lucas S."/>
            <person name="Lapidus A."/>
            <person name="Jin M."/>
            <person name="Gunawan C."/>
            <person name="Balan V."/>
            <person name="Dale B.E."/>
            <person name="Jeffries T.W."/>
            <person name="Zinkel R."/>
            <person name="Barry K.W."/>
            <person name="Grigoriev I.V."/>
            <person name="Gasch A.P."/>
        </authorList>
    </citation>
    <scope>NUCLEOTIDE SEQUENCE [LARGE SCALE GENOMIC DNA]</scope>
    <source>
        <strain evidence="11">ATCC 10573 / BCRC 21748 / CBS 615 / JCM 9827 / NBRC 10315 / NRRL Y-1498 / VKM Y-70</strain>
    </source>
</reference>
<keyword evidence="5" id="KW-0539">Nucleus</keyword>
<accession>G3B9P2</accession>
<dbReference type="HOGENOM" id="CLU_005481_0_0_1"/>
<dbReference type="GO" id="GO:0042791">
    <property type="term" value="P:5S class rRNA transcription by RNA polymerase III"/>
    <property type="evidence" value="ECO:0007669"/>
    <property type="project" value="TreeGrafter"/>
</dbReference>
<evidence type="ECO:0000256" key="1">
    <source>
        <dbReference type="ARBA" id="ARBA00004123"/>
    </source>
</evidence>
<evidence type="ECO:0000256" key="6">
    <source>
        <dbReference type="SAM" id="MobiDB-lite"/>
    </source>
</evidence>
<sequence>MVFSCTPSNLIGHIHQEVAFSGNNGISTNDLWNICSKKLKSSELDLFSKQIIWKWLFFNKDVKGALFIWEMDKQIDPDEDYESFMSKRVNGQNLRIYPSTETQWKFLTGKDYSKKLKTQLGEYPFQLLCEIAKHGPSGIYASDLNKITGQDPRSVSVRLRKLEELKFIFKVNAYNKSSSQHTSLCIHSSFVDDKTDSNSLDFSDDINHSRDAEKLRNIIIQKVKQAPNGLRSLSDLKHELNLGTSRSMAKFFRGIVMSLYKKGYLEKVMVKSAASFELSHIYCIRFLKDIPNHSDHLDISDMIENDYENDDEGPVSLPRLNHVFPISTQFYHNISLPEFPPSSMDLCNSLTGVSEYKPFVKILDSITTFVKENDEDKRLQTFKEPYEGISISRSYDFEGKFKFYRYFCDSKEKIKDNSLSSKKRPTTNIISLDWKSLPSVGKIKSDSLIGKKRRVDENRKVTKKRKKHEESPQTPSISIRQDAKQEKNISNIVSVSSKPPHFYQPEVRKSSSTPISTSSNLSSIKSIKRREALIELIKESGGVVFTSAQLLRSLDRKLDNSTSTDMKTLVRDIAILVHTGIVESRDVRTVRSGQNITRKVLILKDENFKPMKEKIEEVQKLCEADDGKRFYPTLTDRKFIEADVTLYSTQVHKRRQRLTDLSSSRMRTTKIDEAKSQTRVKLERSNTMSDEVNPNNVGETQVTKITNPLKTYVGARFKGRTKPIKKGPESETESSTISSRRRPLVFTESDESKLFKLVVISRTFFKSIDFEYLAELFLNFTGKELKQKWTSVRKKIGGVIIVLKAIEKFEAIIRKFVNDGTVGLEDLKEPINFEFFLQLWEKVDNLRFGDFSKSLYFKSNENYKNYEALETKDLHPIPYEQMVSNSMRQKEVIVASHVFYQEGNWKVQKEGEKEKDKVTDQIKTILRALCMTDESSFKSRAVLNILEPYGDDKVQYVLTSMIRDKEIVYSGIEDTDKSFVLTDKFENSLVPLKSVPQMLRAASRFSDNIETAAQDSKGIILSQGIKGGHMISLLRSVSFYESSLVHINKPHRFVGYESRLVDKTKLGCDIIVKCENKLQSQATKQVPVPTGRACSHVWLDLDGKINTDLWIKIVASVLWYMVFRPGVLSFDISNKFESVLTSSDVKEVLNWLKESECINEGGNNDYWVQNNWYSIIG</sequence>
<feature type="compositionally biased region" description="Basic and acidic residues" evidence="6">
    <location>
        <begin position="669"/>
        <end position="684"/>
    </location>
</feature>
<protein>
    <submittedName>
        <fullName evidence="10">Uncharacterized protein</fullName>
    </submittedName>
</protein>
<dbReference type="OrthoDB" id="68020at2759"/>
<proteinExistence type="predicted"/>
<evidence type="ECO:0000256" key="2">
    <source>
        <dbReference type="ARBA" id="ARBA00022553"/>
    </source>
</evidence>
<keyword evidence="4" id="KW-0804">Transcription</keyword>
<evidence type="ECO:0000256" key="4">
    <source>
        <dbReference type="ARBA" id="ARBA00023163"/>
    </source>
</evidence>
<dbReference type="SUPFAM" id="SSF46785">
    <property type="entry name" value="Winged helix' DNA-binding domain"/>
    <property type="match status" value="1"/>
</dbReference>
<dbReference type="GO" id="GO:0000127">
    <property type="term" value="C:transcription factor TFIIIC complex"/>
    <property type="evidence" value="ECO:0007669"/>
    <property type="project" value="InterPro"/>
</dbReference>
<organism evidence="11">
    <name type="scientific">Candida tenuis (strain ATCC 10573 / BCRC 21748 / CBS 615 / JCM 9827 / NBRC 10315 / NRRL Y-1498 / VKM Y-70)</name>
    <name type="common">Yeast</name>
    <name type="synonym">Yamadazyma tenuis</name>
    <dbReference type="NCBI Taxonomy" id="590646"/>
    <lineage>
        <taxon>Eukaryota</taxon>
        <taxon>Fungi</taxon>
        <taxon>Dikarya</taxon>
        <taxon>Ascomycota</taxon>
        <taxon>Saccharomycotina</taxon>
        <taxon>Pichiomycetes</taxon>
        <taxon>Debaryomycetaceae</taxon>
        <taxon>Yamadazyma</taxon>
    </lineage>
</organism>
<evidence type="ECO:0000259" key="7">
    <source>
        <dbReference type="Pfam" id="PF04182"/>
    </source>
</evidence>
<keyword evidence="2" id="KW-0597">Phosphoprotein</keyword>
<dbReference type="GO" id="GO:0006384">
    <property type="term" value="P:transcription initiation at RNA polymerase III promoter"/>
    <property type="evidence" value="ECO:0007669"/>
    <property type="project" value="InterPro"/>
</dbReference>
<dbReference type="STRING" id="590646.G3B9P2"/>
<evidence type="ECO:0000313" key="11">
    <source>
        <dbReference type="Proteomes" id="UP000000707"/>
    </source>
</evidence>
<dbReference type="Pfam" id="PF20222">
    <property type="entry name" value="DUF6581"/>
    <property type="match status" value="1"/>
</dbReference>
<dbReference type="InterPro" id="IPR007309">
    <property type="entry name" value="TFIIIC_Bblock-bd"/>
</dbReference>
<dbReference type="InterPro" id="IPR036390">
    <property type="entry name" value="WH_DNA-bd_sf"/>
</dbReference>
<dbReference type="CDD" id="cd16169">
    <property type="entry name" value="Tau138_eWH"/>
    <property type="match status" value="1"/>
</dbReference>
<feature type="domain" description="Transcription factor tau subunit sfc3/Tfc3 C-terminal" evidence="8">
    <location>
        <begin position="744"/>
        <end position="1133"/>
    </location>
</feature>
<dbReference type="Pfam" id="PF21552">
    <property type="entry name" value="WHD_TFC3"/>
    <property type="match status" value="1"/>
</dbReference>
<dbReference type="GO" id="GO:0003677">
    <property type="term" value="F:DNA binding"/>
    <property type="evidence" value="ECO:0007669"/>
    <property type="project" value="UniProtKB-KW"/>
</dbReference>
<feature type="compositionally biased region" description="Polar residues" evidence="6">
    <location>
        <begin position="685"/>
        <end position="698"/>
    </location>
</feature>
<evidence type="ECO:0000313" key="10">
    <source>
        <dbReference type="EMBL" id="EGV61937.1"/>
    </source>
</evidence>
<dbReference type="Proteomes" id="UP000000707">
    <property type="component" value="Unassembled WGS sequence"/>
</dbReference>
<feature type="region of interest" description="Disordered" evidence="6">
    <location>
        <begin position="454"/>
        <end position="519"/>
    </location>
</feature>